<keyword evidence="3" id="KW-1185">Reference proteome</keyword>
<feature type="region of interest" description="Disordered" evidence="1">
    <location>
        <begin position="158"/>
        <end position="178"/>
    </location>
</feature>
<accession>A0A365QUS3</accession>
<dbReference type="RefSeq" id="WP_113045884.1">
    <property type="nucleotide sequence ID" value="NZ_QMFZ01000012.1"/>
</dbReference>
<proteinExistence type="predicted"/>
<feature type="compositionally biased region" description="Basic and acidic residues" evidence="1">
    <location>
        <begin position="1"/>
        <end position="22"/>
    </location>
</feature>
<dbReference type="AlphaFoldDB" id="A0A365QUS3"/>
<dbReference type="Proteomes" id="UP000252458">
    <property type="component" value="Unassembled WGS sequence"/>
</dbReference>
<dbReference type="EMBL" id="QMFZ01000012">
    <property type="protein sequence ID" value="RBB38896.1"/>
    <property type="molecule type" value="Genomic_DNA"/>
</dbReference>
<feature type="region of interest" description="Disordered" evidence="1">
    <location>
        <begin position="1"/>
        <end position="28"/>
    </location>
</feature>
<evidence type="ECO:0000313" key="3">
    <source>
        <dbReference type="Proteomes" id="UP000252458"/>
    </source>
</evidence>
<protein>
    <submittedName>
        <fullName evidence="2">Uncharacterized protein</fullName>
    </submittedName>
</protein>
<sequence>MTEQEKPRTLADCEPIPPDRKSAFKRTHPRIKQGQLEPFEPTHDQRMTVRVMSACGMKPEVIVQHIVNPDTGLPVTVKTLRKYCSKELKDGREVANAMVAQSLFKKAIGNTPQAVQACIFWLRSQAGWLAPDSIEISGKDGKPLTGGERQNLVVYLPDNGRDAANANGDGTQALKRRG</sequence>
<gene>
    <name evidence="2" type="ORF">DPV79_16070</name>
</gene>
<organism evidence="2 3">
    <name type="scientific">Burkholderia reimsis</name>
    <dbReference type="NCBI Taxonomy" id="2234132"/>
    <lineage>
        <taxon>Bacteria</taxon>
        <taxon>Pseudomonadati</taxon>
        <taxon>Pseudomonadota</taxon>
        <taxon>Betaproteobacteria</taxon>
        <taxon>Burkholderiales</taxon>
        <taxon>Burkholderiaceae</taxon>
        <taxon>Burkholderia</taxon>
    </lineage>
</organism>
<evidence type="ECO:0000256" key="1">
    <source>
        <dbReference type="SAM" id="MobiDB-lite"/>
    </source>
</evidence>
<name>A0A365QUS3_9BURK</name>
<comment type="caution">
    <text evidence="2">The sequence shown here is derived from an EMBL/GenBank/DDBJ whole genome shotgun (WGS) entry which is preliminary data.</text>
</comment>
<evidence type="ECO:0000313" key="2">
    <source>
        <dbReference type="EMBL" id="RBB38896.1"/>
    </source>
</evidence>
<reference evidence="2 3" key="1">
    <citation type="submission" date="2018-06" db="EMBL/GenBank/DDBJ databases">
        <title>Draft genome sequence of Burkholderia reimsis strain BE51 isolated from a French agricultural soil.</title>
        <authorList>
            <person name="Esmaeel Q."/>
        </authorList>
    </citation>
    <scope>NUCLEOTIDE SEQUENCE [LARGE SCALE GENOMIC DNA]</scope>
    <source>
        <strain evidence="2 3">BE51</strain>
    </source>
</reference>